<dbReference type="PANTHER" id="PTHR31159:SF1">
    <property type="entry name" value="COMM DOMAIN-CONTAINING PROTEIN 3"/>
    <property type="match status" value="1"/>
</dbReference>
<dbReference type="AlphaFoldDB" id="F2U0L9"/>
<evidence type="ECO:0000256" key="3">
    <source>
        <dbReference type="SAM" id="MobiDB-lite"/>
    </source>
</evidence>
<accession>F2U0L9</accession>
<evidence type="ECO:0000313" key="6">
    <source>
        <dbReference type="Proteomes" id="UP000007799"/>
    </source>
</evidence>
<dbReference type="Pfam" id="PF21672">
    <property type="entry name" value="COMM_HN"/>
    <property type="match status" value="1"/>
</dbReference>
<dbReference type="OrthoDB" id="1917519at2759"/>
<evidence type="ECO:0000256" key="2">
    <source>
        <dbReference type="ARBA" id="ARBA00093469"/>
    </source>
</evidence>
<dbReference type="PANTHER" id="PTHR31159">
    <property type="entry name" value="COMM DOMAIN-CONTAINING PROTEIN 3"/>
    <property type="match status" value="1"/>
</dbReference>
<evidence type="ECO:0000313" key="5">
    <source>
        <dbReference type="EMBL" id="EGD80947.1"/>
    </source>
</evidence>
<keyword evidence="6" id="KW-1185">Reference proteome</keyword>
<dbReference type="KEGG" id="sre:PTSG_01530"/>
<evidence type="ECO:0000256" key="1">
    <source>
        <dbReference type="ARBA" id="ARBA00016548"/>
    </source>
</evidence>
<dbReference type="EMBL" id="GL832958">
    <property type="protein sequence ID" value="EGD80947.1"/>
    <property type="molecule type" value="Genomic_DNA"/>
</dbReference>
<dbReference type="Pfam" id="PF07258">
    <property type="entry name" value="COMM_domain"/>
    <property type="match status" value="1"/>
</dbReference>
<dbReference type="GO" id="GO:0006814">
    <property type="term" value="P:sodium ion transport"/>
    <property type="evidence" value="ECO:0007669"/>
    <property type="project" value="InterPro"/>
</dbReference>
<dbReference type="PROSITE" id="PS51269">
    <property type="entry name" value="COMM"/>
    <property type="match status" value="1"/>
</dbReference>
<organism evidence="6">
    <name type="scientific">Salpingoeca rosetta (strain ATCC 50818 / BSB-021)</name>
    <dbReference type="NCBI Taxonomy" id="946362"/>
    <lineage>
        <taxon>Eukaryota</taxon>
        <taxon>Choanoflagellata</taxon>
        <taxon>Craspedida</taxon>
        <taxon>Salpingoecidae</taxon>
        <taxon>Salpingoeca</taxon>
    </lineage>
</organism>
<dbReference type="InterPro" id="IPR017920">
    <property type="entry name" value="COMM"/>
</dbReference>
<comment type="similarity">
    <text evidence="2">Belongs to the COMM domain-containing protein 3 family.</text>
</comment>
<protein>
    <recommendedName>
        <fullName evidence="1">COMM domain-containing protein 3</fullName>
    </recommendedName>
</protein>
<dbReference type="GeneID" id="16078103"/>
<dbReference type="eggNOG" id="ENOG502R79J">
    <property type="taxonomic scope" value="Eukaryota"/>
</dbReference>
<reference evidence="5" key="1">
    <citation type="submission" date="2009-08" db="EMBL/GenBank/DDBJ databases">
        <title>Annotation of Salpingoeca rosetta.</title>
        <authorList>
            <consortium name="The Broad Institute Genome Sequencing Platform"/>
            <person name="Russ C."/>
            <person name="Cuomo C."/>
            <person name="Burger G."/>
            <person name="Gray M.W."/>
            <person name="Holland P.W.H."/>
            <person name="King N."/>
            <person name="Lang F.B.F."/>
            <person name="Roger A.J."/>
            <person name="Ruiz-Trillo I."/>
            <person name="Young S.K."/>
            <person name="Zeng Q."/>
            <person name="Gargeya S."/>
            <person name="Alvarado L."/>
            <person name="Berlin A."/>
            <person name="Chapman S.B."/>
            <person name="Chen Z."/>
            <person name="Freedman E."/>
            <person name="Gellesch M."/>
            <person name="Goldberg J."/>
            <person name="Griggs A."/>
            <person name="Gujja S."/>
            <person name="Heilman E."/>
            <person name="Heiman D."/>
            <person name="Howarth C."/>
            <person name="Mehta T."/>
            <person name="Neiman D."/>
            <person name="Pearson M."/>
            <person name="Roberts A."/>
            <person name="Saif S."/>
            <person name="Shea T."/>
            <person name="Shenoy N."/>
            <person name="Sisk P."/>
            <person name="Stolte C."/>
            <person name="Sykes S."/>
            <person name="White J."/>
            <person name="Yandava C."/>
            <person name="Haas B."/>
            <person name="Nusbaum C."/>
            <person name="Birren B."/>
        </authorList>
    </citation>
    <scope>NUCLEOTIDE SEQUENCE [LARGE SCALE GENOMIC DNA]</scope>
    <source>
        <strain evidence="5">ATCC 50818</strain>
    </source>
</reference>
<dbReference type="InParanoid" id="F2U0L9"/>
<dbReference type="InterPro" id="IPR037355">
    <property type="entry name" value="COMMD3"/>
</dbReference>
<feature type="region of interest" description="Disordered" evidence="3">
    <location>
        <begin position="1"/>
        <end position="20"/>
    </location>
</feature>
<dbReference type="FunCoup" id="F2U0L9">
    <property type="interactions" value="294"/>
</dbReference>
<feature type="compositionally biased region" description="Basic and acidic residues" evidence="3">
    <location>
        <begin position="1"/>
        <end position="13"/>
    </location>
</feature>
<name>F2U0L9_SALR5</name>
<sequence length="185" mass="20332">MELAHRVEEELRVAADSSQVPDPTFSKVLRHAASALTQQSSDEDVDDLDRPAKQAHAGVVTLLAEACKQQATAESLSSLLEDLSFSESRAQQVVTAYQENMTVARSHLRRLASELPHVVDVKWRLDHTTKGNNLESIQEPLYTVSLKTENAGESKTIEFTCNVAELQDLVSTLKDACKAVSDLQS</sequence>
<dbReference type="RefSeq" id="XP_004997508.1">
    <property type="nucleotide sequence ID" value="XM_004997451.1"/>
</dbReference>
<evidence type="ECO:0000259" key="4">
    <source>
        <dbReference type="PROSITE" id="PS51269"/>
    </source>
</evidence>
<dbReference type="STRING" id="946362.F2U0L9"/>
<proteinExistence type="inferred from homology"/>
<feature type="domain" description="COMM" evidence="4">
    <location>
        <begin position="117"/>
        <end position="184"/>
    </location>
</feature>
<gene>
    <name evidence="5" type="ORF">PTSG_01530</name>
</gene>
<dbReference type="Proteomes" id="UP000007799">
    <property type="component" value="Unassembled WGS sequence"/>
</dbReference>
<dbReference type="OMA" id="TAYQENM"/>